<accession>A0AAN8KAD7</accession>
<reference evidence="4 5" key="1">
    <citation type="submission" date="2024-01" db="EMBL/GenBank/DDBJ databases">
        <title>The genome of the rayed Mediterranean limpet Patella caerulea (Linnaeus, 1758).</title>
        <authorList>
            <person name="Anh-Thu Weber A."/>
            <person name="Halstead-Nussloch G."/>
        </authorList>
    </citation>
    <scope>NUCLEOTIDE SEQUENCE [LARGE SCALE GENOMIC DNA]</scope>
    <source>
        <strain evidence="4">AATW-2023a</strain>
        <tissue evidence="4">Whole specimen</tissue>
    </source>
</reference>
<dbReference type="GO" id="GO:0016020">
    <property type="term" value="C:membrane"/>
    <property type="evidence" value="ECO:0007669"/>
    <property type="project" value="InterPro"/>
</dbReference>
<gene>
    <name evidence="4" type="ORF">SNE40_004923</name>
</gene>
<evidence type="ECO:0000313" key="4">
    <source>
        <dbReference type="EMBL" id="KAK6188825.1"/>
    </source>
</evidence>
<dbReference type="AlphaFoldDB" id="A0AAN8KAD7"/>
<keyword evidence="1" id="KW-0378">Hydrolase</keyword>
<sequence length="829" mass="93966">MSKAPADGGPRTPSEKIAGVPDFGWRVKLSYECQDKMSPFFKPRVSQIPQYLGLSMRYSVMWAKKKKQGRKPFIDHMNPLPHNPIYGCPIGGIGCGTIGRGYRGEFCRFQMIPGIYRHNTVEANQFIVCIRRNNETIYQQVLSSQVKKGKSLKSWSWGFPGGMATYHALYPRAWTVYNIKKHNVRLVCRQISPIYPHEYQETSLPTAVFVWTIENNSPDELDVSITFTFQNGHGSKEDSNKGVTSEVFNVGEVTGVSIKQMFRNLDCTYGISASAKDGVDISTAVNFDPHGTGEELWCDLREDGKLGNTPVAPSGGDKGKDIGAAVCASCTVQPSSSQSLEFCLAWDMPIIQFGAKEQYYARRYTRWFGTEGKAAPNLCKHALNRYPIWEKEITKWQDPILNASKLPSWYKSALFNELYFVSDGGTVWLDPYETNKDFKADISLHPYVKEIGRFGYLEGMEYRMYNTYDVHHYASFSLIMLWPKLQLSIQYDFAATIVKNDDTCMKYLMHGAKGPTHVANTVPHDLGDPEDEPWKRVNCYTIHPTHDWKDLNMKFVLQVYRDYIALTDRKYLEEMYPVALGVMEHSLDWDTDGDGIIDNSGYADQTYDAWTMQGASAYCGGLWLAALRMLCEMAFILGKTEDVDKFAAILKRGAKSYEDKLWTGKYYRYDSSNSGHHDSIMADQLSGQWFLHASEIVDEAVFPSDHVRTALKTVFDNNVMKYANGTMGAINGTKPDGTRDTSSPQSEEFWTGITYGLAASMIQEGMLDEGFQTAWGAYHACWEGLGLQFQTPEAYTSTKGYRSLGYMRPLCVWSIQWAIERFQRQLLVN</sequence>
<name>A0AAN8KAD7_PATCE</name>
<keyword evidence="5" id="KW-1185">Reference proteome</keyword>
<dbReference type="InterPro" id="IPR024462">
    <property type="entry name" value="GH116_N"/>
</dbReference>
<comment type="caution">
    <text evidence="4">The sequence shown here is derived from an EMBL/GenBank/DDBJ whole genome shotgun (WGS) entry which is preliminary data.</text>
</comment>
<dbReference type="GO" id="GO:0006680">
    <property type="term" value="P:glucosylceramide catabolic process"/>
    <property type="evidence" value="ECO:0007669"/>
    <property type="project" value="InterPro"/>
</dbReference>
<dbReference type="InterPro" id="IPR052566">
    <property type="entry name" value="Non-lysos_glucosylceramidase"/>
</dbReference>
<dbReference type="PIRSF" id="PIRSF028944">
    <property type="entry name" value="Beta_gluc_GBA2"/>
    <property type="match status" value="1"/>
</dbReference>
<dbReference type="PANTHER" id="PTHR12654">
    <property type="entry name" value="BILE ACID BETA-GLUCOSIDASE-RELATED"/>
    <property type="match status" value="1"/>
</dbReference>
<comment type="catalytic activity">
    <reaction evidence="1">
        <text>a beta-D-glucosyl-(1&lt;-&gt;1')-N-acylsphing-4-enine + H2O = an N-acylsphing-4-enine + D-glucose</text>
        <dbReference type="Rhea" id="RHEA:13269"/>
        <dbReference type="ChEBI" id="CHEBI:4167"/>
        <dbReference type="ChEBI" id="CHEBI:15377"/>
        <dbReference type="ChEBI" id="CHEBI:22801"/>
        <dbReference type="ChEBI" id="CHEBI:52639"/>
        <dbReference type="EC" id="3.2.1.45"/>
    </reaction>
</comment>
<dbReference type="Proteomes" id="UP001347796">
    <property type="component" value="Unassembled WGS sequence"/>
</dbReference>
<keyword evidence="1" id="KW-0472">Membrane</keyword>
<dbReference type="EMBL" id="JAZGQO010000003">
    <property type="protein sequence ID" value="KAK6188825.1"/>
    <property type="molecule type" value="Genomic_DNA"/>
</dbReference>
<comment type="similarity">
    <text evidence="1">Belongs to the non-lysosomal glucosylceramidase family.</text>
</comment>
<dbReference type="InterPro" id="IPR008928">
    <property type="entry name" value="6-hairpin_glycosidase_sf"/>
</dbReference>
<evidence type="ECO:0000259" key="3">
    <source>
        <dbReference type="Pfam" id="PF12215"/>
    </source>
</evidence>
<dbReference type="InterPro" id="IPR006775">
    <property type="entry name" value="GH116_catalytic"/>
</dbReference>
<evidence type="ECO:0000313" key="5">
    <source>
        <dbReference type="Proteomes" id="UP001347796"/>
    </source>
</evidence>
<comment type="function">
    <text evidence="1">Non-lysosomal glucosylceramidase that catalyzes the hydrolysis of glucosylceramide (GlcCer) to free glucose and ceramide.</text>
</comment>
<dbReference type="Pfam" id="PF04685">
    <property type="entry name" value="DUF608"/>
    <property type="match status" value="1"/>
</dbReference>
<feature type="domain" description="Glycosyl-hydrolase family 116 catalytic region" evidence="2">
    <location>
        <begin position="452"/>
        <end position="815"/>
    </location>
</feature>
<dbReference type="Gene3D" id="1.50.10.10">
    <property type="match status" value="1"/>
</dbReference>
<dbReference type="PANTHER" id="PTHR12654:SF0">
    <property type="entry name" value="NON-LYSOSOMAL GLUCOSYLCERAMIDASE"/>
    <property type="match status" value="1"/>
</dbReference>
<dbReference type="GO" id="GO:0008422">
    <property type="term" value="F:beta-glucosidase activity"/>
    <property type="evidence" value="ECO:0007669"/>
    <property type="project" value="TreeGrafter"/>
</dbReference>
<dbReference type="SUPFAM" id="SSF48208">
    <property type="entry name" value="Six-hairpin glycosidases"/>
    <property type="match status" value="1"/>
</dbReference>
<proteinExistence type="inferred from homology"/>
<organism evidence="4 5">
    <name type="scientific">Patella caerulea</name>
    <name type="common">Rayed Mediterranean limpet</name>
    <dbReference type="NCBI Taxonomy" id="87958"/>
    <lineage>
        <taxon>Eukaryota</taxon>
        <taxon>Metazoa</taxon>
        <taxon>Spiralia</taxon>
        <taxon>Lophotrochozoa</taxon>
        <taxon>Mollusca</taxon>
        <taxon>Gastropoda</taxon>
        <taxon>Patellogastropoda</taxon>
        <taxon>Patelloidea</taxon>
        <taxon>Patellidae</taxon>
        <taxon>Patella</taxon>
    </lineage>
</organism>
<dbReference type="GO" id="GO:0004348">
    <property type="term" value="F:glucosylceramidase activity"/>
    <property type="evidence" value="ECO:0007669"/>
    <property type="project" value="UniProtKB-EC"/>
</dbReference>
<dbReference type="InterPro" id="IPR012341">
    <property type="entry name" value="6hp_glycosidase-like_sf"/>
</dbReference>
<dbReference type="EC" id="3.2.1.45" evidence="1"/>
<protein>
    <recommendedName>
        <fullName evidence="1">Non-lysosomal glucosylceramidase</fullName>
        <shortName evidence="1">NLGase</shortName>
        <ecNumber evidence="1">3.2.1.45</ecNumber>
    </recommendedName>
</protein>
<dbReference type="Pfam" id="PF12215">
    <property type="entry name" value="Glyco_hydr_116N"/>
    <property type="match status" value="1"/>
</dbReference>
<evidence type="ECO:0000256" key="1">
    <source>
        <dbReference type="PIRNR" id="PIRNR028944"/>
    </source>
</evidence>
<evidence type="ECO:0000259" key="2">
    <source>
        <dbReference type="Pfam" id="PF04685"/>
    </source>
</evidence>
<keyword evidence="1" id="KW-0326">Glycosidase</keyword>
<dbReference type="GO" id="GO:0005975">
    <property type="term" value="P:carbohydrate metabolic process"/>
    <property type="evidence" value="ECO:0007669"/>
    <property type="project" value="InterPro"/>
</dbReference>
<dbReference type="InterPro" id="IPR014551">
    <property type="entry name" value="B_Glucosidase_GBA2-typ"/>
</dbReference>
<keyword evidence="1" id="KW-0443">Lipid metabolism</keyword>
<feature type="domain" description="Glycosyl-hydrolase family 116 N-terminal" evidence="3">
    <location>
        <begin position="87"/>
        <end position="389"/>
    </location>
</feature>